<dbReference type="PROSITE" id="PS50111">
    <property type="entry name" value="CHEMOTAXIS_TRANSDUC_2"/>
    <property type="match status" value="1"/>
</dbReference>
<dbReference type="CDD" id="cd06225">
    <property type="entry name" value="HAMP"/>
    <property type="match status" value="1"/>
</dbReference>
<comment type="subcellular location">
    <subcellularLocation>
        <location evidence="1">Cell membrane</location>
        <topology evidence="1">Multi-pass membrane protein</topology>
    </subcellularLocation>
</comment>
<evidence type="ECO:0000256" key="7">
    <source>
        <dbReference type="ARBA" id="ARBA00023136"/>
    </source>
</evidence>
<dbReference type="Pfam" id="PF00015">
    <property type="entry name" value="MCPsignal"/>
    <property type="match status" value="1"/>
</dbReference>
<reference evidence="14 15" key="1">
    <citation type="submission" date="2014-11" db="EMBL/GenBank/DDBJ databases">
        <title>Draft Genome Sequences of Paenibacillus polymyxa NRRL B-30509 and Paenibacillus terrae NRRL B-30644, Strains from a Poultry Environment that Produce Tridecaptin A and Paenicidins.</title>
        <authorList>
            <person name="van Belkum M.J."/>
            <person name="Lohans C.T."/>
            <person name="Vederas J.C."/>
        </authorList>
    </citation>
    <scope>NUCLEOTIDE SEQUENCE [LARGE SCALE GENOMIC DNA]</scope>
    <source>
        <strain evidence="14 15">NRRL B-30644</strain>
    </source>
</reference>
<evidence type="ECO:0000256" key="6">
    <source>
        <dbReference type="ARBA" id="ARBA00022989"/>
    </source>
</evidence>
<evidence type="ECO:0000313" key="15">
    <source>
        <dbReference type="Proteomes" id="UP000032534"/>
    </source>
</evidence>
<evidence type="ECO:0000256" key="5">
    <source>
        <dbReference type="ARBA" id="ARBA00022692"/>
    </source>
</evidence>
<comment type="similarity">
    <text evidence="9">Belongs to the methyl-accepting chemotaxis (MCP) protein family.</text>
</comment>
<evidence type="ECO:0000256" key="3">
    <source>
        <dbReference type="ARBA" id="ARBA00022481"/>
    </source>
</evidence>
<evidence type="ECO:0000256" key="4">
    <source>
        <dbReference type="ARBA" id="ARBA00022500"/>
    </source>
</evidence>
<dbReference type="Proteomes" id="UP000032534">
    <property type="component" value="Unassembled WGS sequence"/>
</dbReference>
<dbReference type="PANTHER" id="PTHR32089">
    <property type="entry name" value="METHYL-ACCEPTING CHEMOTAXIS PROTEIN MCPB"/>
    <property type="match status" value="1"/>
</dbReference>
<keyword evidence="8 10" id="KW-0807">Transducer</keyword>
<dbReference type="Pfam" id="PF02743">
    <property type="entry name" value="dCache_1"/>
    <property type="match status" value="1"/>
</dbReference>
<keyword evidence="3" id="KW-0488">Methylation</keyword>
<evidence type="ECO:0000256" key="10">
    <source>
        <dbReference type="PROSITE-ProRule" id="PRU00284"/>
    </source>
</evidence>
<evidence type="ECO:0000259" key="13">
    <source>
        <dbReference type="PROSITE" id="PS50885"/>
    </source>
</evidence>
<dbReference type="CDD" id="cd12912">
    <property type="entry name" value="PDC2_MCP_like"/>
    <property type="match status" value="1"/>
</dbReference>
<feature type="domain" description="HAMP" evidence="13">
    <location>
        <begin position="301"/>
        <end position="353"/>
    </location>
</feature>
<evidence type="ECO:0000256" key="9">
    <source>
        <dbReference type="ARBA" id="ARBA00029447"/>
    </source>
</evidence>
<dbReference type="Gene3D" id="1.10.287.950">
    <property type="entry name" value="Methyl-accepting chemotaxis protein"/>
    <property type="match status" value="1"/>
</dbReference>
<feature type="domain" description="Methyl-accepting transducer" evidence="12">
    <location>
        <begin position="372"/>
        <end position="643"/>
    </location>
</feature>
<keyword evidence="15" id="KW-1185">Reference proteome</keyword>
<dbReference type="SUPFAM" id="SSF103190">
    <property type="entry name" value="Sensory domain-like"/>
    <property type="match status" value="1"/>
</dbReference>
<keyword evidence="2" id="KW-1003">Cell membrane</keyword>
<dbReference type="EMBL" id="JTHP01000001">
    <property type="protein sequence ID" value="KJD47593.1"/>
    <property type="molecule type" value="Genomic_DNA"/>
</dbReference>
<dbReference type="Gene3D" id="1.10.8.500">
    <property type="entry name" value="HAMP domain in histidine kinase"/>
    <property type="match status" value="1"/>
</dbReference>
<evidence type="ECO:0000256" key="8">
    <source>
        <dbReference type="ARBA" id="ARBA00023224"/>
    </source>
</evidence>
<dbReference type="SMART" id="SM00283">
    <property type="entry name" value="MA"/>
    <property type="match status" value="1"/>
</dbReference>
<dbReference type="Gene3D" id="3.30.450.20">
    <property type="entry name" value="PAS domain"/>
    <property type="match status" value="2"/>
</dbReference>
<keyword evidence="6 11" id="KW-1133">Transmembrane helix</keyword>
<dbReference type="GO" id="GO:0005886">
    <property type="term" value="C:plasma membrane"/>
    <property type="evidence" value="ECO:0007669"/>
    <property type="project" value="UniProtKB-SubCell"/>
</dbReference>
<organism evidence="14 15">
    <name type="scientific">Paenibacillus terrae</name>
    <dbReference type="NCBI Taxonomy" id="159743"/>
    <lineage>
        <taxon>Bacteria</taxon>
        <taxon>Bacillati</taxon>
        <taxon>Bacillota</taxon>
        <taxon>Bacilli</taxon>
        <taxon>Bacillales</taxon>
        <taxon>Paenibacillaceae</taxon>
        <taxon>Paenibacillus</taxon>
    </lineage>
</organism>
<sequence length="663" mass="71719">MEKMRKRKTIWTLRNKLILGFLLVLLLPSLSISIATYNSSFNAMEKQLYSSANQGVATANSVIEYALSSKIKDVGYLAKGLDSSMIDGRNSPLIQPKLIQYIGLHEDATDIFVGTTEGLMIRGVPKENEGTFDPRKRPWYIEAMKQPGKVMITPVIINSSGIPVVVVSQTLSDQSGVIGISLNLESVRKLASIKVGQEGYIIILDHTKKFVVHPTAKPGTSLDASFINDMYAAPSGQYTYVYEGQEKYLNYVTNKDTGWKIAGTFYQSEISAATAAMRYVTIFVLAASLVLALIAIFLITRSVLVPIRRLQKSAEQISEGDLTGDLETGKTDEVGQLSSHFQTMVDSLRTMIRSVHETTDRVSSSAEELAAGADQTTKAIEHVTIAIQEVAVGSEQQVQSVKHGSVSMEELARQAVNVSERMMGVSEHVKRNAESAQEGSKAATQAVQKMHDIDETVNDLGQAMDSLSERSGEIVNIISVISGIAKQTNLLALNASIEAARAGDHGKGFAVVATEVRKLAEESAKSATLISQRIDAMQVDMNHALAAMHQARTRVTEGIDSVSTSEQSFAEISHAVERAMEHINDITGVTQEMARGAVGVVGIMSDISQISNESAGNTESISAAAEQQLASIEEIASSSADLSQMAEELRELVGRFQVEGKDQ</sequence>
<dbReference type="PROSITE" id="PS50885">
    <property type="entry name" value="HAMP"/>
    <property type="match status" value="1"/>
</dbReference>
<dbReference type="InterPro" id="IPR033479">
    <property type="entry name" value="dCache_1"/>
</dbReference>
<dbReference type="SUPFAM" id="SSF58104">
    <property type="entry name" value="Methyl-accepting chemotaxis protein (MCP) signaling domain"/>
    <property type="match status" value="1"/>
</dbReference>
<keyword evidence="7 11" id="KW-0472">Membrane</keyword>
<evidence type="ECO:0000256" key="11">
    <source>
        <dbReference type="SAM" id="Phobius"/>
    </source>
</evidence>
<dbReference type="SMART" id="SM00304">
    <property type="entry name" value="HAMP"/>
    <property type="match status" value="1"/>
</dbReference>
<keyword evidence="4" id="KW-0145">Chemotaxis</keyword>
<dbReference type="CDD" id="cd11386">
    <property type="entry name" value="MCP_signal"/>
    <property type="match status" value="1"/>
</dbReference>
<dbReference type="GO" id="GO:0006935">
    <property type="term" value="P:chemotaxis"/>
    <property type="evidence" value="ECO:0007669"/>
    <property type="project" value="UniProtKB-KW"/>
</dbReference>
<dbReference type="RefSeq" id="WP_044644377.1">
    <property type="nucleotide sequence ID" value="NZ_JTHP01000001.1"/>
</dbReference>
<keyword evidence="5 11" id="KW-0812">Transmembrane</keyword>
<evidence type="ECO:0000256" key="1">
    <source>
        <dbReference type="ARBA" id="ARBA00004651"/>
    </source>
</evidence>
<dbReference type="PANTHER" id="PTHR32089:SF114">
    <property type="entry name" value="METHYL-ACCEPTING CHEMOTAXIS PROTEIN MCPB"/>
    <property type="match status" value="1"/>
</dbReference>
<proteinExistence type="inferred from homology"/>
<protein>
    <submittedName>
        <fullName evidence="14">Chemotaxis protein</fullName>
    </submittedName>
</protein>
<dbReference type="InterPro" id="IPR003660">
    <property type="entry name" value="HAMP_dom"/>
</dbReference>
<gene>
    <name evidence="14" type="ORF">QD47_01170</name>
</gene>
<dbReference type="AlphaFoldDB" id="A0A0D7X995"/>
<dbReference type="InterPro" id="IPR004089">
    <property type="entry name" value="MCPsignal_dom"/>
</dbReference>
<feature type="transmembrane region" description="Helical" evidence="11">
    <location>
        <begin position="276"/>
        <end position="299"/>
    </location>
</feature>
<name>A0A0D7X995_9BACL</name>
<evidence type="ECO:0000256" key="2">
    <source>
        <dbReference type="ARBA" id="ARBA00022475"/>
    </source>
</evidence>
<evidence type="ECO:0000313" key="14">
    <source>
        <dbReference type="EMBL" id="KJD47593.1"/>
    </source>
</evidence>
<dbReference type="OrthoDB" id="243053at2"/>
<dbReference type="InterPro" id="IPR029151">
    <property type="entry name" value="Sensor-like_sf"/>
</dbReference>
<dbReference type="PATRIC" id="fig|159743.3.peg.268"/>
<accession>A0A0D7X995</accession>
<comment type="caution">
    <text evidence="14">The sequence shown here is derived from an EMBL/GenBank/DDBJ whole genome shotgun (WGS) entry which is preliminary data.</text>
</comment>
<dbReference type="Pfam" id="PF00672">
    <property type="entry name" value="HAMP"/>
    <property type="match status" value="1"/>
</dbReference>
<evidence type="ECO:0000259" key="12">
    <source>
        <dbReference type="PROSITE" id="PS50111"/>
    </source>
</evidence>
<dbReference type="GO" id="GO:0007165">
    <property type="term" value="P:signal transduction"/>
    <property type="evidence" value="ECO:0007669"/>
    <property type="project" value="UniProtKB-KW"/>
</dbReference>